<evidence type="ECO:0000256" key="8">
    <source>
        <dbReference type="HAMAP-Rule" id="MF_00021"/>
    </source>
</evidence>
<proteinExistence type="inferred from homology"/>
<sequence>MVLVRYSEIAVKGGYTRSRMERLLVRALEESLAAAGVEAEVERLQGRVLVRLRSPGDAAAAARASARVFGVKSVSPAVEVEYSGIEDLAEKAAEFFGERVRGRVFRVRARRSGVEGFTSKDVERLLGKLLLERGAGGVDLEKPEYTAYVEVRGRRAYFFDTINPGPGGLPVGSEEPSLALYSGGFDSGVAAWMIMRRGSPVHLAFYDFGVPEALEVAVEGAKTLAGEWAWGYRPRLYVVNFRGAALIVNGLVKPSYRTLILRRLMLLHAQDLAAREGLEALVTGESVGQVASQTVRNLRLISSGLELPVLRPLAGMDKDEIVEKSREIGLYDIARRQVEVCGVDQPPNPRASPQGFRSEFEKVRDIFIPPPRVFDLKGESLHSILKTLGLRG</sequence>
<reference evidence="10 11" key="1">
    <citation type="submission" date="2017-02" db="EMBL/GenBank/DDBJ databases">
        <title>isolation and characterization of a novel temperate virus Aeropyrum globular virus 1 infecting hyperthermophilic archaeon Aeropyrum.</title>
        <authorList>
            <person name="Yumiya M."/>
            <person name="Yoshida T."/>
            <person name="Sako Y."/>
        </authorList>
    </citation>
    <scope>NUCLEOTIDE SEQUENCE [LARGE SCALE GENOMIC DNA]</scope>
    <source>
        <strain evidence="10 11">YK1-12-2013</strain>
    </source>
</reference>
<keyword evidence="5 8" id="KW-0067">ATP-binding</keyword>
<evidence type="ECO:0000256" key="6">
    <source>
        <dbReference type="ARBA" id="ARBA00022884"/>
    </source>
</evidence>
<keyword evidence="2 8" id="KW-0820">tRNA-binding</keyword>
<dbReference type="GO" id="GO:0140741">
    <property type="term" value="F:tRNA-uracil-4 sulfurtransferase activity"/>
    <property type="evidence" value="ECO:0007669"/>
    <property type="project" value="UniProtKB-EC"/>
</dbReference>
<dbReference type="InterPro" id="IPR020536">
    <property type="entry name" value="ThiI_AANH"/>
</dbReference>
<gene>
    <name evidence="8" type="primary">thiI</name>
    <name evidence="10" type="ORF">apy_05340</name>
</gene>
<feature type="domain" description="THUMP" evidence="9">
    <location>
        <begin position="59"/>
        <end position="162"/>
    </location>
</feature>
<dbReference type="CDD" id="cd01712">
    <property type="entry name" value="PPase_ThiI"/>
    <property type="match status" value="1"/>
</dbReference>
<dbReference type="InterPro" id="IPR049962">
    <property type="entry name" value="THUMP_ThiI"/>
</dbReference>
<feature type="binding site" evidence="8">
    <location>
        <position position="262"/>
    </location>
    <ligand>
        <name>ATP</name>
        <dbReference type="ChEBI" id="CHEBI:30616"/>
    </ligand>
</feature>
<feature type="binding site" evidence="8">
    <location>
        <position position="284"/>
    </location>
    <ligand>
        <name>ATP</name>
        <dbReference type="ChEBI" id="CHEBI:30616"/>
    </ligand>
</feature>
<dbReference type="SUPFAM" id="SSF52402">
    <property type="entry name" value="Adenine nucleotide alpha hydrolases-like"/>
    <property type="match status" value="1"/>
</dbReference>
<feature type="binding site" evidence="8">
    <location>
        <begin position="180"/>
        <end position="181"/>
    </location>
    <ligand>
        <name>ATP</name>
        <dbReference type="ChEBI" id="CHEBI:30616"/>
    </ligand>
</feature>
<evidence type="ECO:0000259" key="9">
    <source>
        <dbReference type="PROSITE" id="PS51165"/>
    </source>
</evidence>
<dbReference type="InterPro" id="IPR003720">
    <property type="entry name" value="tRNA_STrfase"/>
</dbReference>
<evidence type="ECO:0000256" key="7">
    <source>
        <dbReference type="ARBA" id="ARBA00022977"/>
    </source>
</evidence>
<dbReference type="PROSITE" id="PS51165">
    <property type="entry name" value="THUMP"/>
    <property type="match status" value="1"/>
</dbReference>
<evidence type="ECO:0000256" key="1">
    <source>
        <dbReference type="ARBA" id="ARBA00022490"/>
    </source>
</evidence>
<dbReference type="GO" id="GO:0052837">
    <property type="term" value="P:thiazole biosynthetic process"/>
    <property type="evidence" value="ECO:0007669"/>
    <property type="project" value="TreeGrafter"/>
</dbReference>
<dbReference type="Pfam" id="PF02568">
    <property type="entry name" value="ThiI"/>
    <property type="match status" value="1"/>
</dbReference>
<protein>
    <recommendedName>
        <fullName evidence="8">Probable tRNA sulfurtransferase</fullName>
        <ecNumber evidence="8">2.8.1.4</ecNumber>
    </recommendedName>
    <alternativeName>
        <fullName evidence="8">Sulfur carrier protein ThiS sulfurtransferase</fullName>
    </alternativeName>
    <alternativeName>
        <fullName evidence="8">Thiamine biosynthesis protein ThiI</fullName>
    </alternativeName>
    <alternativeName>
        <fullName evidence="8">tRNA 4-thiouridine synthase</fullName>
    </alternativeName>
</protein>
<dbReference type="HAMAP" id="MF_00021">
    <property type="entry name" value="ThiI"/>
    <property type="match status" value="1"/>
</dbReference>
<comment type="pathway">
    <text evidence="8">Cofactor biosynthesis; thiamine diphosphate biosynthesis.</text>
</comment>
<dbReference type="EC" id="2.8.1.4" evidence="8"/>
<dbReference type="GO" id="GO:0000049">
    <property type="term" value="F:tRNA binding"/>
    <property type="evidence" value="ECO:0007669"/>
    <property type="project" value="UniProtKB-UniRule"/>
</dbReference>
<dbReference type="GO" id="GO:0009228">
    <property type="term" value="P:thiamine biosynthetic process"/>
    <property type="evidence" value="ECO:0007669"/>
    <property type="project" value="UniProtKB-KW"/>
</dbReference>
<dbReference type="EMBL" id="BDMD01000024">
    <property type="protein sequence ID" value="GBF08809.1"/>
    <property type="molecule type" value="Genomic_DNA"/>
</dbReference>
<dbReference type="PANTHER" id="PTHR43209:SF1">
    <property type="entry name" value="TRNA SULFURTRANSFERASE"/>
    <property type="match status" value="1"/>
</dbReference>
<dbReference type="Pfam" id="PF02926">
    <property type="entry name" value="THUMP"/>
    <property type="match status" value="1"/>
</dbReference>
<dbReference type="Gene3D" id="3.30.2130.30">
    <property type="match status" value="1"/>
</dbReference>
<evidence type="ECO:0000313" key="11">
    <source>
        <dbReference type="Proteomes" id="UP000291213"/>
    </source>
</evidence>
<evidence type="ECO:0000256" key="3">
    <source>
        <dbReference type="ARBA" id="ARBA00022679"/>
    </source>
</evidence>
<dbReference type="GO" id="GO:0009229">
    <property type="term" value="P:thiamine diphosphate biosynthetic process"/>
    <property type="evidence" value="ECO:0007669"/>
    <property type="project" value="UniProtKB-UniRule"/>
</dbReference>
<evidence type="ECO:0000313" key="10">
    <source>
        <dbReference type="EMBL" id="GBF08809.1"/>
    </source>
</evidence>
<keyword evidence="1 8" id="KW-0963">Cytoplasm</keyword>
<dbReference type="Pfam" id="PF22025">
    <property type="entry name" value="ThiI_fer"/>
    <property type="match status" value="1"/>
</dbReference>
<feature type="binding site" evidence="8">
    <location>
        <position position="293"/>
    </location>
    <ligand>
        <name>ATP</name>
        <dbReference type="ChEBI" id="CHEBI:30616"/>
    </ligand>
</feature>
<dbReference type="SMART" id="SM00981">
    <property type="entry name" value="THUMP"/>
    <property type="match status" value="1"/>
</dbReference>
<comment type="caution">
    <text evidence="8">Lacks conserved residue(s) required for the propagation of feature annotation.</text>
</comment>
<evidence type="ECO:0000256" key="5">
    <source>
        <dbReference type="ARBA" id="ARBA00022840"/>
    </source>
</evidence>
<dbReference type="PANTHER" id="PTHR43209">
    <property type="entry name" value="TRNA SULFURTRANSFERASE"/>
    <property type="match status" value="1"/>
</dbReference>
<keyword evidence="6 8" id="KW-0694">RNA-binding</keyword>
<dbReference type="UniPathway" id="UPA00060"/>
<comment type="catalytic activity">
    <reaction evidence="8">
        <text>[ThiI sulfur-carrier protein]-S-sulfanyl-L-cysteine + a uridine in tRNA + 2 reduced [2Fe-2S]-[ferredoxin] + ATP + H(+) = [ThiI sulfur-carrier protein]-L-cysteine + a 4-thiouridine in tRNA + 2 oxidized [2Fe-2S]-[ferredoxin] + AMP + diphosphate</text>
        <dbReference type="Rhea" id="RHEA:24176"/>
        <dbReference type="Rhea" id="RHEA-COMP:10000"/>
        <dbReference type="Rhea" id="RHEA-COMP:10001"/>
        <dbReference type="Rhea" id="RHEA-COMP:13337"/>
        <dbReference type="Rhea" id="RHEA-COMP:13338"/>
        <dbReference type="Rhea" id="RHEA-COMP:13339"/>
        <dbReference type="Rhea" id="RHEA-COMP:13340"/>
        <dbReference type="ChEBI" id="CHEBI:15378"/>
        <dbReference type="ChEBI" id="CHEBI:29950"/>
        <dbReference type="ChEBI" id="CHEBI:30616"/>
        <dbReference type="ChEBI" id="CHEBI:33019"/>
        <dbReference type="ChEBI" id="CHEBI:33737"/>
        <dbReference type="ChEBI" id="CHEBI:33738"/>
        <dbReference type="ChEBI" id="CHEBI:61963"/>
        <dbReference type="ChEBI" id="CHEBI:65315"/>
        <dbReference type="ChEBI" id="CHEBI:136798"/>
        <dbReference type="ChEBI" id="CHEBI:456215"/>
        <dbReference type="EC" id="2.8.1.4"/>
    </reaction>
</comment>
<dbReference type="InterPro" id="IPR050102">
    <property type="entry name" value="tRNA_sulfurtransferase_ThiI"/>
</dbReference>
<dbReference type="GO" id="GO:0005829">
    <property type="term" value="C:cytosol"/>
    <property type="evidence" value="ECO:0007669"/>
    <property type="project" value="TreeGrafter"/>
</dbReference>
<dbReference type="GO" id="GO:0004810">
    <property type="term" value="F:CCA tRNA nucleotidyltransferase activity"/>
    <property type="evidence" value="ECO:0007669"/>
    <property type="project" value="InterPro"/>
</dbReference>
<comment type="similarity">
    <text evidence="8">Belongs to the ThiI family.</text>
</comment>
<keyword evidence="4 8" id="KW-0547">Nucleotide-binding</keyword>
<evidence type="ECO:0000256" key="4">
    <source>
        <dbReference type="ARBA" id="ARBA00022741"/>
    </source>
</evidence>
<dbReference type="CDD" id="cd11716">
    <property type="entry name" value="THUMP_ThiI"/>
    <property type="match status" value="1"/>
</dbReference>
<dbReference type="InterPro" id="IPR014729">
    <property type="entry name" value="Rossmann-like_a/b/a_fold"/>
</dbReference>
<evidence type="ECO:0000256" key="2">
    <source>
        <dbReference type="ARBA" id="ARBA00022555"/>
    </source>
</evidence>
<comment type="catalytic activity">
    <reaction evidence="8">
        <text>[ThiS sulfur-carrier protein]-C-terminal Gly-Gly-AMP + S-sulfanyl-L-cysteinyl-[cysteine desulfurase] + AH2 = [ThiS sulfur-carrier protein]-C-terminal-Gly-aminoethanethioate + L-cysteinyl-[cysteine desulfurase] + A + AMP + 2 H(+)</text>
        <dbReference type="Rhea" id="RHEA:43340"/>
        <dbReference type="Rhea" id="RHEA-COMP:12157"/>
        <dbReference type="Rhea" id="RHEA-COMP:12158"/>
        <dbReference type="Rhea" id="RHEA-COMP:12910"/>
        <dbReference type="Rhea" id="RHEA-COMP:19908"/>
        <dbReference type="ChEBI" id="CHEBI:13193"/>
        <dbReference type="ChEBI" id="CHEBI:15378"/>
        <dbReference type="ChEBI" id="CHEBI:17499"/>
        <dbReference type="ChEBI" id="CHEBI:29950"/>
        <dbReference type="ChEBI" id="CHEBI:61963"/>
        <dbReference type="ChEBI" id="CHEBI:90618"/>
        <dbReference type="ChEBI" id="CHEBI:232372"/>
        <dbReference type="ChEBI" id="CHEBI:456215"/>
    </reaction>
</comment>
<name>A0A401H8Z9_AERPX</name>
<dbReference type="InterPro" id="IPR054173">
    <property type="entry name" value="ThiI_fer"/>
</dbReference>
<accession>A0A401H8Z9</accession>
<dbReference type="InterPro" id="IPR004114">
    <property type="entry name" value="THUMP_dom"/>
</dbReference>
<dbReference type="SUPFAM" id="SSF143437">
    <property type="entry name" value="THUMP domain-like"/>
    <property type="match status" value="1"/>
</dbReference>
<keyword evidence="7 8" id="KW-0784">Thiamine biosynthesis</keyword>
<comment type="caution">
    <text evidence="10">The sequence shown here is derived from an EMBL/GenBank/DDBJ whole genome shotgun (WGS) entry which is preliminary data.</text>
</comment>
<dbReference type="GO" id="GO:0005524">
    <property type="term" value="F:ATP binding"/>
    <property type="evidence" value="ECO:0007669"/>
    <property type="project" value="UniProtKB-UniRule"/>
</dbReference>
<organism evidence="10 11">
    <name type="scientific">Aeropyrum pernix</name>
    <dbReference type="NCBI Taxonomy" id="56636"/>
    <lineage>
        <taxon>Archaea</taxon>
        <taxon>Thermoproteota</taxon>
        <taxon>Thermoprotei</taxon>
        <taxon>Desulfurococcales</taxon>
        <taxon>Desulfurococcaceae</taxon>
        <taxon>Aeropyrum</taxon>
    </lineage>
</organism>
<dbReference type="Gene3D" id="3.40.50.620">
    <property type="entry name" value="HUPs"/>
    <property type="match status" value="1"/>
</dbReference>
<comment type="function">
    <text evidence="8">Catalyzes the ATP-dependent transfer of a sulfur to tRNA to produce 4-thiouridine in position 8 of tRNAs, which functions as a near-UV photosensor. Also catalyzes the transfer of sulfur to the sulfur carrier protein ThiS, forming ThiS-thiocarboxylate. This is a step in the synthesis of thiazole, in the thiamine biosynthesis pathway. The sulfur is donated as persulfide by IscS.</text>
</comment>
<dbReference type="Proteomes" id="UP000291213">
    <property type="component" value="Unassembled WGS sequence"/>
</dbReference>
<dbReference type="GO" id="GO:0002937">
    <property type="term" value="P:tRNA 4-thiouridine biosynthesis"/>
    <property type="evidence" value="ECO:0007669"/>
    <property type="project" value="TreeGrafter"/>
</dbReference>
<dbReference type="AlphaFoldDB" id="A0A401H8Z9"/>
<comment type="subcellular location">
    <subcellularLocation>
        <location evidence="8">Cytoplasm</location>
    </subcellularLocation>
</comment>
<keyword evidence="3 8" id="KW-0808">Transferase</keyword>